<evidence type="ECO:0000256" key="2">
    <source>
        <dbReference type="ARBA" id="ARBA00022723"/>
    </source>
</evidence>
<feature type="compositionally biased region" description="Pro residues" evidence="8">
    <location>
        <begin position="610"/>
        <end position="621"/>
    </location>
</feature>
<dbReference type="GO" id="GO:0000981">
    <property type="term" value="F:DNA-binding transcription factor activity, RNA polymerase II-specific"/>
    <property type="evidence" value="ECO:0007669"/>
    <property type="project" value="InterPro"/>
</dbReference>
<dbReference type="PROSITE" id="PS50048">
    <property type="entry name" value="ZN2_CY6_FUNGAL_2"/>
    <property type="match status" value="1"/>
</dbReference>
<evidence type="ECO:0000259" key="9">
    <source>
        <dbReference type="PROSITE" id="PS50048"/>
    </source>
</evidence>
<proteinExistence type="predicted"/>
<dbReference type="SUPFAM" id="SSF57701">
    <property type="entry name" value="Zn2/Cys6 DNA-binding domain"/>
    <property type="match status" value="1"/>
</dbReference>
<keyword evidence="4" id="KW-0805">Transcription regulation</keyword>
<dbReference type="PANTHER" id="PTHR47782">
    <property type="entry name" value="ZN(II)2CYS6 TRANSCRIPTION FACTOR (EUROFUNG)-RELATED"/>
    <property type="match status" value="1"/>
</dbReference>
<dbReference type="CDD" id="cd12148">
    <property type="entry name" value="fungal_TF_MHR"/>
    <property type="match status" value="1"/>
</dbReference>
<dbReference type="InterPro" id="IPR001138">
    <property type="entry name" value="Zn2Cys6_DnaBD"/>
</dbReference>
<keyword evidence="6" id="KW-0804">Transcription</keyword>
<dbReference type="GO" id="GO:0045944">
    <property type="term" value="P:positive regulation of transcription by RNA polymerase II"/>
    <property type="evidence" value="ECO:0007669"/>
    <property type="project" value="TreeGrafter"/>
</dbReference>
<dbReference type="Pfam" id="PF00172">
    <property type="entry name" value="Zn_clus"/>
    <property type="match status" value="1"/>
</dbReference>
<evidence type="ECO:0000256" key="1">
    <source>
        <dbReference type="ARBA" id="ARBA00004123"/>
    </source>
</evidence>
<dbReference type="GeneID" id="43594739"/>
<comment type="caution">
    <text evidence="10">The sequence shown here is derived from an EMBL/GenBank/DDBJ whole genome shotgun (WGS) entry which is preliminary data.</text>
</comment>
<keyword evidence="11" id="KW-1185">Reference proteome</keyword>
<dbReference type="InterPro" id="IPR007219">
    <property type="entry name" value="XnlR_reg_dom"/>
</dbReference>
<dbReference type="InterPro" id="IPR036864">
    <property type="entry name" value="Zn2-C6_fun-type_DNA-bd_sf"/>
</dbReference>
<gene>
    <name evidence="10" type="ORF">BP5553_01890</name>
</gene>
<dbReference type="SMART" id="SM00066">
    <property type="entry name" value="GAL4"/>
    <property type="match status" value="1"/>
</dbReference>
<evidence type="ECO:0000256" key="4">
    <source>
        <dbReference type="ARBA" id="ARBA00023015"/>
    </source>
</evidence>
<dbReference type="EMBL" id="NPIC01000001">
    <property type="protein sequence ID" value="RDL41911.1"/>
    <property type="molecule type" value="Genomic_DNA"/>
</dbReference>
<dbReference type="GO" id="GO:0006351">
    <property type="term" value="P:DNA-templated transcription"/>
    <property type="evidence" value="ECO:0007669"/>
    <property type="project" value="InterPro"/>
</dbReference>
<protein>
    <submittedName>
        <fullName evidence="10">Zn2 DNA-binding protein</fullName>
    </submittedName>
</protein>
<keyword evidence="7" id="KW-0539">Nucleus</keyword>
<evidence type="ECO:0000256" key="5">
    <source>
        <dbReference type="ARBA" id="ARBA00023125"/>
    </source>
</evidence>
<name>A0A370U2B4_9HELO</name>
<evidence type="ECO:0000256" key="8">
    <source>
        <dbReference type="SAM" id="MobiDB-lite"/>
    </source>
</evidence>
<dbReference type="AlphaFoldDB" id="A0A370U2B4"/>
<dbReference type="Pfam" id="PF04082">
    <property type="entry name" value="Fungal_trans"/>
    <property type="match status" value="1"/>
</dbReference>
<sequence length="658" mass="73380">MSSSRPSAADTPLLRVSRPVSACSRCRSAKIKCDGKLPACTACEKSGRAGECSSANDQFAKGKERSYVASLESRVEKLERRIAYARSRKASVAMHDVDEPVQPPDRKDSLATIRAAIHGKAARRREVADVNELVSDFGYLSVNATTRDFESSTTHMTFGRLILAATNLEPVPDPKPLQLPPRGASMALVQYYLDNIYVLFPVFSETALLNSLDAIYQENGRPVTDFESWLFYMVLAIATISQSCSNRDNLYGDGLNWVGRALQYADKALMPGYVSQIQALVLLVQYSMLDPAHFDSWQLIGFACRAVVDLGFHQDPPKEEQVEKKTMEMRRRIFYCVYSLDRSISMVHARCFSFTDDSAGVAFPSLHGGASRGAAANSLTGPHSLEPASLMFPLRYTQSSWYQELFQSSRAPLQNPTLYIWQVCQEMHEWSESFPDSLPLHFKDFFDLELLYSYVYCLAPSCRVPSVSAYGKTLIFEYSIAYMQKIFPISRDPINKAFYTYHDALRVYFVGSQFLAVLREDPDQLLNGVLPYTPVAAGSPPPPPLPSNAGIDGVDRSINCVTHITETLVAFGHRWDDSKTLLSSFKCLADPILAMLHRRKQRLKETPRPSHSPPGFMPQPPFDHRPNISTDGWPSAMPVFSNNTSLQGAHGLGLGQTR</sequence>
<keyword evidence="5 10" id="KW-0238">DNA-binding</keyword>
<evidence type="ECO:0000256" key="3">
    <source>
        <dbReference type="ARBA" id="ARBA00022833"/>
    </source>
</evidence>
<dbReference type="PROSITE" id="PS00463">
    <property type="entry name" value="ZN2_CY6_FUNGAL_1"/>
    <property type="match status" value="1"/>
</dbReference>
<feature type="domain" description="Zn(2)-C6 fungal-type" evidence="9">
    <location>
        <begin position="22"/>
        <end position="54"/>
    </location>
</feature>
<dbReference type="OrthoDB" id="5319458at2759"/>
<dbReference type="InterPro" id="IPR052202">
    <property type="entry name" value="Yeast_MetPath_Reg"/>
</dbReference>
<dbReference type="PANTHER" id="PTHR47782:SF2">
    <property type="entry name" value="TRANSCRIPTION FACTOR, PUTATIVE (AFU_ORTHOLOGUE AFUA_4G12570)-RELATED"/>
    <property type="match status" value="1"/>
</dbReference>
<comment type="subcellular location">
    <subcellularLocation>
        <location evidence="1">Nucleus</location>
    </subcellularLocation>
</comment>
<dbReference type="GO" id="GO:0005634">
    <property type="term" value="C:nucleus"/>
    <property type="evidence" value="ECO:0007669"/>
    <property type="project" value="UniProtKB-SubCell"/>
</dbReference>
<evidence type="ECO:0000256" key="7">
    <source>
        <dbReference type="ARBA" id="ARBA00023242"/>
    </source>
</evidence>
<dbReference type="RefSeq" id="XP_031874567.1">
    <property type="nucleotide sequence ID" value="XM_032010513.1"/>
</dbReference>
<dbReference type="GO" id="GO:0043565">
    <property type="term" value="F:sequence-specific DNA binding"/>
    <property type="evidence" value="ECO:0007669"/>
    <property type="project" value="TreeGrafter"/>
</dbReference>
<dbReference type="CDD" id="cd00067">
    <property type="entry name" value="GAL4"/>
    <property type="match status" value="1"/>
</dbReference>
<evidence type="ECO:0000313" key="11">
    <source>
        <dbReference type="Proteomes" id="UP000254866"/>
    </source>
</evidence>
<organism evidence="10 11">
    <name type="scientific">Venustampulla echinocandica</name>
    <dbReference type="NCBI Taxonomy" id="2656787"/>
    <lineage>
        <taxon>Eukaryota</taxon>
        <taxon>Fungi</taxon>
        <taxon>Dikarya</taxon>
        <taxon>Ascomycota</taxon>
        <taxon>Pezizomycotina</taxon>
        <taxon>Leotiomycetes</taxon>
        <taxon>Helotiales</taxon>
        <taxon>Pleuroascaceae</taxon>
        <taxon>Venustampulla</taxon>
    </lineage>
</organism>
<dbReference type="Gene3D" id="4.10.240.10">
    <property type="entry name" value="Zn(2)-C6 fungal-type DNA-binding domain"/>
    <property type="match status" value="1"/>
</dbReference>
<keyword evidence="2" id="KW-0479">Metal-binding</keyword>
<dbReference type="STRING" id="2656787.A0A370U2B4"/>
<evidence type="ECO:0000313" key="10">
    <source>
        <dbReference type="EMBL" id="RDL41911.1"/>
    </source>
</evidence>
<keyword evidence="3" id="KW-0862">Zinc</keyword>
<dbReference type="SMART" id="SM00906">
    <property type="entry name" value="Fungal_trans"/>
    <property type="match status" value="1"/>
</dbReference>
<feature type="region of interest" description="Disordered" evidence="8">
    <location>
        <begin position="602"/>
        <end position="658"/>
    </location>
</feature>
<dbReference type="GO" id="GO:0008270">
    <property type="term" value="F:zinc ion binding"/>
    <property type="evidence" value="ECO:0007669"/>
    <property type="project" value="InterPro"/>
</dbReference>
<dbReference type="Proteomes" id="UP000254866">
    <property type="component" value="Unassembled WGS sequence"/>
</dbReference>
<reference evidence="10 11" key="1">
    <citation type="journal article" date="2018" name="IMA Fungus">
        <title>IMA Genome-F 9: Draft genome sequence of Annulohypoxylon stygium, Aspergillus mulundensis, Berkeleyomyces basicola (syn. Thielaviopsis basicola), Ceratocystis smalleyi, two Cercospora beticola strains, Coleophoma cylindrospora, Fusarium fracticaudum, Phialophora cf. hyalina, and Morchella septimelata.</title>
        <authorList>
            <person name="Wingfield B.D."/>
            <person name="Bills G.F."/>
            <person name="Dong Y."/>
            <person name="Huang W."/>
            <person name="Nel W.J."/>
            <person name="Swalarsk-Parry B.S."/>
            <person name="Vaghefi N."/>
            <person name="Wilken P.M."/>
            <person name="An Z."/>
            <person name="de Beer Z.W."/>
            <person name="De Vos L."/>
            <person name="Chen L."/>
            <person name="Duong T.A."/>
            <person name="Gao Y."/>
            <person name="Hammerbacher A."/>
            <person name="Kikkert J.R."/>
            <person name="Li Y."/>
            <person name="Li H."/>
            <person name="Li K."/>
            <person name="Li Q."/>
            <person name="Liu X."/>
            <person name="Ma X."/>
            <person name="Naidoo K."/>
            <person name="Pethybridge S.J."/>
            <person name="Sun J."/>
            <person name="Steenkamp E.T."/>
            <person name="van der Nest M.A."/>
            <person name="van Wyk S."/>
            <person name="Wingfield M.J."/>
            <person name="Xiong C."/>
            <person name="Yue Q."/>
            <person name="Zhang X."/>
        </authorList>
    </citation>
    <scope>NUCLEOTIDE SEQUENCE [LARGE SCALE GENOMIC DNA]</scope>
    <source>
        <strain evidence="10 11">BP 5553</strain>
    </source>
</reference>
<evidence type="ECO:0000256" key="6">
    <source>
        <dbReference type="ARBA" id="ARBA00023163"/>
    </source>
</evidence>
<accession>A0A370U2B4</accession>